<evidence type="ECO:0000313" key="1">
    <source>
        <dbReference type="EMBL" id="MBB4035365.1"/>
    </source>
</evidence>
<name>A0A840CR08_9BACT</name>
<organism evidence="1 2">
    <name type="scientific">Dysgonomonas hofstadii</name>
    <dbReference type="NCBI Taxonomy" id="637886"/>
    <lineage>
        <taxon>Bacteria</taxon>
        <taxon>Pseudomonadati</taxon>
        <taxon>Bacteroidota</taxon>
        <taxon>Bacteroidia</taxon>
        <taxon>Bacteroidales</taxon>
        <taxon>Dysgonomonadaceae</taxon>
        <taxon>Dysgonomonas</taxon>
    </lineage>
</organism>
<evidence type="ECO:0000313" key="2">
    <source>
        <dbReference type="Proteomes" id="UP000555103"/>
    </source>
</evidence>
<dbReference type="EMBL" id="JACIEP010000003">
    <property type="protein sequence ID" value="MBB4035365.1"/>
    <property type="molecule type" value="Genomic_DNA"/>
</dbReference>
<sequence length="272" mass="29590">MNNIFKYAIAILLLSLYACDPIENRDEMKGNNMTEAKISATPVVVDGMNSNKVILNSEGNKCLSNWNWGTGSSSNSYVEAKLVVKGDQNITYTGLNPDGTQFQQVLTVHIETLLDVSPLWGYLCGTGTKEWTWTGTAWGIGEWQNATSPNWWGAGSDMMNDHECGLYPYQGTGATMTFTVAGGKLTIKRSDGKTMEGFFSIDDTKTLNRPNGNPWSVGQLKTTGVTVLHGGLINDGCAPVYQYEIVVLDDDKLVLAAQNSAGAGTYWMFAPI</sequence>
<evidence type="ECO:0008006" key="3">
    <source>
        <dbReference type="Google" id="ProtNLM"/>
    </source>
</evidence>
<dbReference type="AlphaFoldDB" id="A0A840CR08"/>
<gene>
    <name evidence="1" type="ORF">GGR21_001254</name>
</gene>
<proteinExistence type="predicted"/>
<reference evidence="1 2" key="1">
    <citation type="submission" date="2020-08" db="EMBL/GenBank/DDBJ databases">
        <title>Genomic Encyclopedia of Type Strains, Phase IV (KMG-IV): sequencing the most valuable type-strain genomes for metagenomic binning, comparative biology and taxonomic classification.</title>
        <authorList>
            <person name="Goeker M."/>
        </authorList>
    </citation>
    <scope>NUCLEOTIDE SEQUENCE [LARGE SCALE GENOMIC DNA]</scope>
    <source>
        <strain evidence="1 2">DSM 104969</strain>
    </source>
</reference>
<dbReference type="PROSITE" id="PS51257">
    <property type="entry name" value="PROKAR_LIPOPROTEIN"/>
    <property type="match status" value="1"/>
</dbReference>
<comment type="caution">
    <text evidence="1">The sequence shown here is derived from an EMBL/GenBank/DDBJ whole genome shotgun (WGS) entry which is preliminary data.</text>
</comment>
<accession>A0A840CR08</accession>
<dbReference type="RefSeq" id="WP_183306290.1">
    <property type="nucleotide sequence ID" value="NZ_JACIEP010000003.1"/>
</dbReference>
<dbReference type="Proteomes" id="UP000555103">
    <property type="component" value="Unassembled WGS sequence"/>
</dbReference>
<protein>
    <recommendedName>
        <fullName evidence="3">Lipoprotein</fullName>
    </recommendedName>
</protein>
<keyword evidence="2" id="KW-1185">Reference proteome</keyword>